<proteinExistence type="predicted"/>
<dbReference type="Proteomes" id="UP000578352">
    <property type="component" value="Unassembled WGS sequence"/>
</dbReference>
<evidence type="ECO:0000313" key="3">
    <source>
        <dbReference type="EMBL" id="NYJ22776.1"/>
    </source>
</evidence>
<evidence type="ECO:0000313" key="4">
    <source>
        <dbReference type="Proteomes" id="UP000578352"/>
    </source>
</evidence>
<gene>
    <name evidence="3" type="ORF">HNR13_001063</name>
</gene>
<feature type="chain" id="PRO_5039643996" description="SGNH/GDSL hydrolase family protein" evidence="2">
    <location>
        <begin position="24"/>
        <end position="285"/>
    </location>
</feature>
<sequence>MPSRDRSRIAAALARAAALLVLASCSSPGGSTASAPSAGSRFADGVAVLGDSISTAKNSDPAHPEQDAEQNSWATGTAPAVQSVYLRLVAVNPAARGHALDLAVDDAGIDGVLAQARQLVQHPRAHELVLLQGISADLRCDGSDPANEGPFAKKVGQVLDVLAAGLPDPDIVLVSLYGTSASHAQAFSQVDPTAITGDGPCDAIDPATGKLSASRISYAGALVQAYESRTAAVCTAHPHCRTDGRAARGMALAPADFVPYDIHFSVRGEHDLAAVLWPAIYPGAH</sequence>
<dbReference type="EMBL" id="JACCFL010000001">
    <property type="protein sequence ID" value="NYJ22776.1"/>
    <property type="molecule type" value="Genomic_DNA"/>
</dbReference>
<accession>A0A853CPH6</accession>
<organism evidence="3 4">
    <name type="scientific">Leifsonia shinshuensis</name>
    <dbReference type="NCBI Taxonomy" id="150026"/>
    <lineage>
        <taxon>Bacteria</taxon>
        <taxon>Bacillati</taxon>
        <taxon>Actinomycetota</taxon>
        <taxon>Actinomycetes</taxon>
        <taxon>Micrococcales</taxon>
        <taxon>Microbacteriaceae</taxon>
        <taxon>Leifsonia</taxon>
    </lineage>
</organism>
<evidence type="ECO:0008006" key="5">
    <source>
        <dbReference type="Google" id="ProtNLM"/>
    </source>
</evidence>
<dbReference type="SUPFAM" id="SSF52266">
    <property type="entry name" value="SGNH hydrolase"/>
    <property type="match status" value="1"/>
</dbReference>
<comment type="caution">
    <text evidence="3">The sequence shown here is derived from an EMBL/GenBank/DDBJ whole genome shotgun (WGS) entry which is preliminary data.</text>
</comment>
<dbReference type="AlphaFoldDB" id="A0A853CPH6"/>
<feature type="signal peptide" evidence="2">
    <location>
        <begin position="1"/>
        <end position="23"/>
    </location>
</feature>
<keyword evidence="2" id="KW-0732">Signal</keyword>
<feature type="region of interest" description="Disordered" evidence="1">
    <location>
        <begin position="53"/>
        <end position="73"/>
    </location>
</feature>
<name>A0A853CPH6_9MICO</name>
<evidence type="ECO:0000256" key="2">
    <source>
        <dbReference type="SAM" id="SignalP"/>
    </source>
</evidence>
<evidence type="ECO:0000256" key="1">
    <source>
        <dbReference type="SAM" id="MobiDB-lite"/>
    </source>
</evidence>
<reference evidence="3 4" key="1">
    <citation type="submission" date="2020-07" db="EMBL/GenBank/DDBJ databases">
        <title>Sequencing the genomes of 1000 actinobacteria strains.</title>
        <authorList>
            <person name="Klenk H.-P."/>
        </authorList>
    </citation>
    <scope>NUCLEOTIDE SEQUENCE [LARGE SCALE GENOMIC DNA]</scope>
    <source>
        <strain evidence="3 4">DSM 15165</strain>
    </source>
</reference>
<protein>
    <recommendedName>
        <fullName evidence="5">SGNH/GDSL hydrolase family protein</fullName>
    </recommendedName>
</protein>
<dbReference type="RefSeq" id="WP_179604787.1">
    <property type="nucleotide sequence ID" value="NZ_BAABEH010000001.1"/>
</dbReference>